<keyword evidence="1 4" id="KW-0479">Metal-binding</keyword>
<dbReference type="PROSITE" id="PS50023">
    <property type="entry name" value="LIM_DOMAIN_2"/>
    <property type="match status" value="1"/>
</dbReference>
<dbReference type="InterPro" id="IPR001781">
    <property type="entry name" value="Znf_LIM"/>
</dbReference>
<proteinExistence type="predicted"/>
<comment type="caution">
    <text evidence="7">The sequence shown here is derived from an EMBL/GenBank/DDBJ whole genome shotgun (WGS) entry which is preliminary data.</text>
</comment>
<dbReference type="GO" id="GO:0051893">
    <property type="term" value="P:regulation of focal adhesion assembly"/>
    <property type="evidence" value="ECO:0007669"/>
    <property type="project" value="TreeGrafter"/>
</dbReference>
<dbReference type="Pfam" id="PF00412">
    <property type="entry name" value="LIM"/>
    <property type="match status" value="1"/>
</dbReference>
<dbReference type="AlphaFoldDB" id="A0AAD5QGZ4"/>
<keyword evidence="2 4" id="KW-0862">Zinc</keyword>
<dbReference type="PANTHER" id="PTHR15551:SF3">
    <property type="entry name" value="LIM AND CALPONIN HOMOLOGY DOMAINS-CONTAINING PROTEIN 1"/>
    <property type="match status" value="1"/>
</dbReference>
<dbReference type="GO" id="GO:0032034">
    <property type="term" value="F:myosin II head/neck binding"/>
    <property type="evidence" value="ECO:0007669"/>
    <property type="project" value="TreeGrafter"/>
</dbReference>
<dbReference type="CDD" id="cd08368">
    <property type="entry name" value="LIM"/>
    <property type="match status" value="1"/>
</dbReference>
<feature type="compositionally biased region" description="Basic and acidic residues" evidence="5">
    <location>
        <begin position="1"/>
        <end position="10"/>
    </location>
</feature>
<dbReference type="PROSITE" id="PS00478">
    <property type="entry name" value="LIM_DOMAIN_1"/>
    <property type="match status" value="1"/>
</dbReference>
<feature type="domain" description="LIM zinc-binding" evidence="6">
    <location>
        <begin position="69"/>
        <end position="135"/>
    </location>
</feature>
<evidence type="ECO:0000256" key="2">
    <source>
        <dbReference type="ARBA" id="ARBA00022833"/>
    </source>
</evidence>
<organism evidence="7 8">
    <name type="scientific">Parelaphostrongylus tenuis</name>
    <name type="common">Meningeal worm</name>
    <dbReference type="NCBI Taxonomy" id="148309"/>
    <lineage>
        <taxon>Eukaryota</taxon>
        <taxon>Metazoa</taxon>
        <taxon>Ecdysozoa</taxon>
        <taxon>Nematoda</taxon>
        <taxon>Chromadorea</taxon>
        <taxon>Rhabditida</taxon>
        <taxon>Rhabditina</taxon>
        <taxon>Rhabditomorpha</taxon>
        <taxon>Strongyloidea</taxon>
        <taxon>Metastrongylidae</taxon>
        <taxon>Parelaphostrongylus</taxon>
    </lineage>
</organism>
<evidence type="ECO:0000256" key="1">
    <source>
        <dbReference type="ARBA" id="ARBA00022723"/>
    </source>
</evidence>
<reference evidence="7" key="1">
    <citation type="submission" date="2021-06" db="EMBL/GenBank/DDBJ databases">
        <title>Parelaphostrongylus tenuis whole genome reference sequence.</title>
        <authorList>
            <person name="Garwood T.J."/>
            <person name="Larsen P.A."/>
            <person name="Fountain-Jones N.M."/>
            <person name="Garbe J.R."/>
            <person name="Macchietto M.G."/>
            <person name="Kania S.A."/>
            <person name="Gerhold R.W."/>
            <person name="Richards J.E."/>
            <person name="Wolf T.M."/>
        </authorList>
    </citation>
    <scope>NUCLEOTIDE SEQUENCE</scope>
    <source>
        <strain evidence="7">MNPRO001-30</strain>
        <tissue evidence="7">Meninges</tissue>
    </source>
</reference>
<feature type="region of interest" description="Disordered" evidence="5">
    <location>
        <begin position="1"/>
        <end position="42"/>
    </location>
</feature>
<evidence type="ECO:0000256" key="3">
    <source>
        <dbReference type="ARBA" id="ARBA00023038"/>
    </source>
</evidence>
<dbReference type="GO" id="GO:0001725">
    <property type="term" value="C:stress fiber"/>
    <property type="evidence" value="ECO:0007669"/>
    <property type="project" value="TreeGrafter"/>
</dbReference>
<gene>
    <name evidence="7" type="primary">LIMCH1</name>
    <name evidence="7" type="ORF">KIN20_004630</name>
</gene>
<sequence>MRYDRHHEARGGGGGDAAGADSNLTSEFRRRELSPSGGYSKRETNVAFREEIRREPINNDQVVAVSGKHRCAHCGDELGRGAAMIIESLNLFYHLACFKCYVCKTTLGSGATGADVRVRDGRLHCQSCYSNDRVQLSKV</sequence>
<evidence type="ECO:0000313" key="7">
    <source>
        <dbReference type="EMBL" id="KAJ1349164.1"/>
    </source>
</evidence>
<dbReference type="GO" id="GO:0051496">
    <property type="term" value="P:positive regulation of stress fiber assembly"/>
    <property type="evidence" value="ECO:0007669"/>
    <property type="project" value="TreeGrafter"/>
</dbReference>
<dbReference type="EMBL" id="JAHQIW010000616">
    <property type="protein sequence ID" value="KAJ1349164.1"/>
    <property type="molecule type" value="Genomic_DNA"/>
</dbReference>
<dbReference type="Gene3D" id="2.10.110.10">
    <property type="entry name" value="Cysteine Rich Protein"/>
    <property type="match status" value="1"/>
</dbReference>
<dbReference type="PANTHER" id="PTHR15551">
    <property type="entry name" value="LIM DOMAIN ONLY 7"/>
    <property type="match status" value="1"/>
</dbReference>
<dbReference type="SMART" id="SM00132">
    <property type="entry name" value="LIM"/>
    <property type="match status" value="1"/>
</dbReference>
<evidence type="ECO:0000313" key="8">
    <source>
        <dbReference type="Proteomes" id="UP001196413"/>
    </source>
</evidence>
<protein>
    <submittedName>
        <fullName evidence="7">LIM and calponin domains-containing protein 1</fullName>
    </submittedName>
</protein>
<evidence type="ECO:0000256" key="5">
    <source>
        <dbReference type="SAM" id="MobiDB-lite"/>
    </source>
</evidence>
<evidence type="ECO:0000256" key="4">
    <source>
        <dbReference type="PROSITE-ProRule" id="PRU00125"/>
    </source>
</evidence>
<evidence type="ECO:0000259" key="6">
    <source>
        <dbReference type="PROSITE" id="PS50023"/>
    </source>
</evidence>
<accession>A0AAD5QGZ4</accession>
<keyword evidence="8" id="KW-1185">Reference proteome</keyword>
<dbReference type="Proteomes" id="UP001196413">
    <property type="component" value="Unassembled WGS sequence"/>
</dbReference>
<dbReference type="GO" id="GO:0046872">
    <property type="term" value="F:metal ion binding"/>
    <property type="evidence" value="ECO:0007669"/>
    <property type="project" value="UniProtKB-KW"/>
</dbReference>
<keyword evidence="3 4" id="KW-0440">LIM domain</keyword>
<name>A0AAD5QGZ4_PARTN</name>